<dbReference type="Pfam" id="PF01433">
    <property type="entry name" value="Peptidase_M1"/>
    <property type="match status" value="1"/>
</dbReference>
<dbReference type="GO" id="GO:0042277">
    <property type="term" value="F:peptide binding"/>
    <property type="evidence" value="ECO:0007669"/>
    <property type="project" value="TreeGrafter"/>
</dbReference>
<keyword evidence="11" id="KW-0482">Metalloprotease</keyword>
<keyword evidence="12" id="KW-0732">Signal</keyword>
<keyword evidence="16" id="KW-1185">Reference proteome</keyword>
<dbReference type="InterPro" id="IPR001930">
    <property type="entry name" value="Peptidase_M1"/>
</dbReference>
<gene>
    <name evidence="15" type="ORF">A4R26_32415</name>
</gene>
<dbReference type="Gene3D" id="1.25.10.10">
    <property type="entry name" value="Leucine-rich Repeat Variant"/>
    <property type="match status" value="1"/>
</dbReference>
<dbReference type="PRINTS" id="PR00756">
    <property type="entry name" value="ALADIPTASE"/>
</dbReference>
<feature type="signal peptide" evidence="12">
    <location>
        <begin position="1"/>
        <end position="19"/>
    </location>
</feature>
<keyword evidence="10" id="KW-0862">Zinc</keyword>
<dbReference type="PANTHER" id="PTHR11533:SF174">
    <property type="entry name" value="PUROMYCIN-SENSITIVE AMINOPEPTIDASE-RELATED"/>
    <property type="match status" value="1"/>
</dbReference>
<evidence type="ECO:0000256" key="3">
    <source>
        <dbReference type="ARBA" id="ARBA00010136"/>
    </source>
</evidence>
<dbReference type="SUPFAM" id="SSF48371">
    <property type="entry name" value="ARM repeat"/>
    <property type="match status" value="1"/>
</dbReference>
<evidence type="ECO:0000256" key="4">
    <source>
        <dbReference type="ARBA" id="ARBA00012564"/>
    </source>
</evidence>
<dbReference type="Gene3D" id="1.10.390.10">
    <property type="entry name" value="Neutral Protease Domain 2"/>
    <property type="match status" value="1"/>
</dbReference>
<dbReference type="GO" id="GO:0005615">
    <property type="term" value="C:extracellular space"/>
    <property type="evidence" value="ECO:0007669"/>
    <property type="project" value="TreeGrafter"/>
</dbReference>
<dbReference type="GO" id="GO:0006508">
    <property type="term" value="P:proteolysis"/>
    <property type="evidence" value="ECO:0007669"/>
    <property type="project" value="UniProtKB-KW"/>
</dbReference>
<dbReference type="SUPFAM" id="SSF55486">
    <property type="entry name" value="Metalloproteases ('zincins'), catalytic domain"/>
    <property type="match status" value="1"/>
</dbReference>
<comment type="caution">
    <text evidence="15">The sequence shown here is derived from an EMBL/GenBank/DDBJ whole genome shotgun (WGS) entry which is preliminary data.</text>
</comment>
<dbReference type="GO" id="GO:0005737">
    <property type="term" value="C:cytoplasm"/>
    <property type="evidence" value="ECO:0007669"/>
    <property type="project" value="TreeGrafter"/>
</dbReference>
<evidence type="ECO:0000256" key="1">
    <source>
        <dbReference type="ARBA" id="ARBA00000098"/>
    </source>
</evidence>
<dbReference type="InterPro" id="IPR014782">
    <property type="entry name" value="Peptidase_M1_dom"/>
</dbReference>
<dbReference type="InterPro" id="IPR016024">
    <property type="entry name" value="ARM-type_fold"/>
</dbReference>
<reference evidence="16" key="1">
    <citation type="submission" date="2016-04" db="EMBL/GenBank/DDBJ databases">
        <authorList>
            <person name="Chen L."/>
            <person name="Zhuang W."/>
            <person name="Wang G."/>
        </authorList>
    </citation>
    <scope>NUCLEOTIDE SEQUENCE [LARGE SCALE GENOMIC DNA]</scope>
    <source>
        <strain evidence="16">208</strain>
    </source>
</reference>
<dbReference type="PANTHER" id="PTHR11533">
    <property type="entry name" value="PROTEASE M1 ZINC METALLOPROTEASE"/>
    <property type="match status" value="1"/>
</dbReference>
<dbReference type="CDD" id="cd09603">
    <property type="entry name" value="M1_APN_like"/>
    <property type="match status" value="1"/>
</dbReference>
<keyword evidence="9" id="KW-0378">Hydrolase</keyword>
<dbReference type="GO" id="GO:0043171">
    <property type="term" value="P:peptide catabolic process"/>
    <property type="evidence" value="ECO:0007669"/>
    <property type="project" value="TreeGrafter"/>
</dbReference>
<evidence type="ECO:0000313" key="15">
    <source>
        <dbReference type="EMBL" id="OQP45172.1"/>
    </source>
</evidence>
<dbReference type="GO" id="GO:0008270">
    <property type="term" value="F:zinc ion binding"/>
    <property type="evidence" value="ECO:0007669"/>
    <property type="project" value="InterPro"/>
</dbReference>
<dbReference type="InterPro" id="IPR042097">
    <property type="entry name" value="Aminopeptidase_N-like_N_sf"/>
</dbReference>
<keyword evidence="7" id="KW-0645">Protease</keyword>
<dbReference type="OrthoDB" id="100605at2"/>
<dbReference type="SUPFAM" id="SSF63737">
    <property type="entry name" value="Leukotriene A4 hydrolase N-terminal domain"/>
    <property type="match status" value="1"/>
</dbReference>
<comment type="similarity">
    <text evidence="3">Belongs to the peptidase M1 family.</text>
</comment>
<dbReference type="InterPro" id="IPR050344">
    <property type="entry name" value="Peptidase_M1_aminopeptidases"/>
</dbReference>
<feature type="domain" description="Peptidase M1 membrane alanine aminopeptidase" evidence="13">
    <location>
        <begin position="274"/>
        <end position="479"/>
    </location>
</feature>
<evidence type="ECO:0000256" key="5">
    <source>
        <dbReference type="ARBA" id="ARBA00015611"/>
    </source>
</evidence>
<evidence type="ECO:0000256" key="8">
    <source>
        <dbReference type="ARBA" id="ARBA00022723"/>
    </source>
</evidence>
<keyword evidence="8" id="KW-0479">Metal-binding</keyword>
<dbReference type="GO" id="GO:0016020">
    <property type="term" value="C:membrane"/>
    <property type="evidence" value="ECO:0007669"/>
    <property type="project" value="TreeGrafter"/>
</dbReference>
<evidence type="ECO:0000256" key="7">
    <source>
        <dbReference type="ARBA" id="ARBA00022670"/>
    </source>
</evidence>
<dbReference type="Pfam" id="PF17900">
    <property type="entry name" value="Peptidase_M1_N"/>
    <property type="match status" value="1"/>
</dbReference>
<dbReference type="InterPro" id="IPR027268">
    <property type="entry name" value="Peptidase_M4/M1_CTD_sf"/>
</dbReference>
<evidence type="ECO:0000256" key="6">
    <source>
        <dbReference type="ARBA" id="ARBA00022438"/>
    </source>
</evidence>
<protein>
    <recommendedName>
        <fullName evidence="5">Aminopeptidase N</fullName>
        <ecNumber evidence="4">3.4.11.2</ecNumber>
    </recommendedName>
</protein>
<name>A0A1V9EGI5_9BACT</name>
<sequence>MKKLSLLILALGILPAVWAQPHEEAARDTTWKELYRESAPRINDLVHTKLDVKFDYSKSQMNGKAWITLAPHFYPTDSLTLDAKGMDIHKVAIVKGASSQPLKFDYDQWKLDIKLNKTYKGGEKYTIYIEYTAKPDEVKVQGSAAITDAKGLYFINPRGEEKDKPTQIWTQGETEATSVWCPTIDKPNQKTTNEISMTVPAKYVTLSNGKLAGQKNNGDGTRTDTWKMDLPHAPYLFFMGVGEYAIVKDTYKGKEVNYYVEKEYAPVARKIFGNTPEMMGFFSKVLGVEYPWVKYSQIVGRDYVSGAMENTTATLHQESAQQDARELLDGNAWESTIAHELFHQWFGDLVTCESWSNLSLNESFANYSETLWDEFKYGKDAGDAQNYGDMQGYIGSQSEKKNLVRFYYNDKEAMFDAVSYNKGGRILHMLRSYVGDSAFFKSLNLYLTNNKFKPAEAHQLRLAFEEVTGRDLNWFWNQWYFGAGHPKLTIDYIYDDNAKTVQVIVKQTQAGDKTFTLPIAIDVYNGAKKVRHDVWVKNKVDTFTFSYNSRPDLVNVDGNKTLLAEKKDNKTLENYIHQYKYAGGYLDRREAIDFASRNQDNPKALELMVLALKDKFHGLRSYAISKLDLKNETVRKQAEPVLTEIAQRDTKTTVRGSALTALAQYHDGAYKSLFTKSVNDSSYSVAGTALDALFKLDSAAAVAEAKRLAKYQAKNRLMESITNILVKSGDEASFDIIAKAFKDMPISQAKFNLLQPFCDFLTIVKDTKKVKEGVDLVVDFRDELAPYGAVPYVNGMLKNVINKKNAAFTAEADKARAKEQTDYINEKIEGGDKKGF</sequence>
<dbReference type="GO" id="GO:0016285">
    <property type="term" value="F:alanyl aminopeptidase activity"/>
    <property type="evidence" value="ECO:0007669"/>
    <property type="project" value="UniProtKB-EC"/>
</dbReference>
<evidence type="ECO:0000259" key="14">
    <source>
        <dbReference type="Pfam" id="PF17900"/>
    </source>
</evidence>
<dbReference type="InterPro" id="IPR011989">
    <property type="entry name" value="ARM-like"/>
</dbReference>
<dbReference type="Gene3D" id="2.60.40.1730">
    <property type="entry name" value="tricorn interacting facor f3 domain"/>
    <property type="match status" value="1"/>
</dbReference>
<feature type="chain" id="PRO_5013252325" description="Aminopeptidase N" evidence="12">
    <location>
        <begin position="20"/>
        <end position="836"/>
    </location>
</feature>
<feature type="domain" description="Aminopeptidase N-like N-terminal" evidence="14">
    <location>
        <begin position="47"/>
        <end position="236"/>
    </location>
</feature>
<evidence type="ECO:0000256" key="10">
    <source>
        <dbReference type="ARBA" id="ARBA00022833"/>
    </source>
</evidence>
<dbReference type="RefSeq" id="WP_081171732.1">
    <property type="nucleotide sequence ID" value="NZ_LWBP01000258.1"/>
</dbReference>
<dbReference type="EC" id="3.4.11.2" evidence="4"/>
<dbReference type="EMBL" id="LWBP01000258">
    <property type="protein sequence ID" value="OQP45172.1"/>
    <property type="molecule type" value="Genomic_DNA"/>
</dbReference>
<organism evidence="15 16">
    <name type="scientific">Niastella populi</name>
    <dbReference type="NCBI Taxonomy" id="550983"/>
    <lineage>
        <taxon>Bacteria</taxon>
        <taxon>Pseudomonadati</taxon>
        <taxon>Bacteroidota</taxon>
        <taxon>Chitinophagia</taxon>
        <taxon>Chitinophagales</taxon>
        <taxon>Chitinophagaceae</taxon>
        <taxon>Niastella</taxon>
    </lineage>
</organism>
<evidence type="ECO:0000256" key="2">
    <source>
        <dbReference type="ARBA" id="ARBA00001947"/>
    </source>
</evidence>
<evidence type="ECO:0000259" key="13">
    <source>
        <dbReference type="Pfam" id="PF01433"/>
    </source>
</evidence>
<dbReference type="GO" id="GO:0070006">
    <property type="term" value="F:metalloaminopeptidase activity"/>
    <property type="evidence" value="ECO:0007669"/>
    <property type="project" value="TreeGrafter"/>
</dbReference>
<comment type="catalytic activity">
    <reaction evidence="1">
        <text>Release of an N-terminal amino acid, Xaa-|-Yaa- from a peptide, amide or arylamide. Xaa is preferably Ala, but may be most amino acids including Pro (slow action). When a terminal hydrophobic residue is followed by a prolyl residue, the two may be released as an intact Xaa-Pro dipeptide.</text>
        <dbReference type="EC" id="3.4.11.2"/>
    </reaction>
</comment>
<evidence type="ECO:0000313" key="16">
    <source>
        <dbReference type="Proteomes" id="UP000192276"/>
    </source>
</evidence>
<proteinExistence type="inferred from homology"/>
<comment type="cofactor">
    <cofactor evidence="2">
        <name>Zn(2+)</name>
        <dbReference type="ChEBI" id="CHEBI:29105"/>
    </cofactor>
</comment>
<dbReference type="AlphaFoldDB" id="A0A1V9EGI5"/>
<keyword evidence="6" id="KW-0031">Aminopeptidase</keyword>
<evidence type="ECO:0000256" key="9">
    <source>
        <dbReference type="ARBA" id="ARBA00022801"/>
    </source>
</evidence>
<dbReference type="InterPro" id="IPR045357">
    <property type="entry name" value="Aminopeptidase_N-like_N"/>
</dbReference>
<dbReference type="STRING" id="550983.A4R26_32415"/>
<accession>A0A1V9EGI5</accession>
<dbReference type="Proteomes" id="UP000192276">
    <property type="component" value="Unassembled WGS sequence"/>
</dbReference>
<evidence type="ECO:0000256" key="12">
    <source>
        <dbReference type="SAM" id="SignalP"/>
    </source>
</evidence>
<evidence type="ECO:0000256" key="11">
    <source>
        <dbReference type="ARBA" id="ARBA00023049"/>
    </source>
</evidence>